<dbReference type="OrthoDB" id="285999at2"/>
<keyword evidence="1" id="KW-0732">Signal</keyword>
<evidence type="ECO:0000256" key="1">
    <source>
        <dbReference type="SAM" id="SignalP"/>
    </source>
</evidence>
<feature type="chain" id="PRO_5022034431" description="Hint domain-containing protein" evidence="1">
    <location>
        <begin position="28"/>
        <end position="640"/>
    </location>
</feature>
<dbReference type="KEGG" id="llh:I41_50170"/>
<dbReference type="RefSeq" id="WP_145435554.1">
    <property type="nucleotide sequence ID" value="NZ_CP036339.1"/>
</dbReference>
<dbReference type="Proteomes" id="UP000317909">
    <property type="component" value="Chromosome"/>
</dbReference>
<protein>
    <recommendedName>
        <fullName evidence="4">Hint domain-containing protein</fullName>
    </recommendedName>
</protein>
<evidence type="ECO:0008006" key="4">
    <source>
        <dbReference type="Google" id="ProtNLM"/>
    </source>
</evidence>
<keyword evidence="3" id="KW-1185">Reference proteome</keyword>
<name>A0A517U556_9BACT</name>
<evidence type="ECO:0000313" key="3">
    <source>
        <dbReference type="Proteomes" id="UP000317909"/>
    </source>
</evidence>
<accession>A0A517U556</accession>
<gene>
    <name evidence="2" type="ORF">I41_50170</name>
</gene>
<reference evidence="2 3" key="1">
    <citation type="submission" date="2019-02" db="EMBL/GenBank/DDBJ databases">
        <title>Deep-cultivation of Planctomycetes and their phenomic and genomic characterization uncovers novel biology.</title>
        <authorList>
            <person name="Wiegand S."/>
            <person name="Jogler M."/>
            <person name="Boedeker C."/>
            <person name="Pinto D."/>
            <person name="Vollmers J."/>
            <person name="Rivas-Marin E."/>
            <person name="Kohn T."/>
            <person name="Peeters S.H."/>
            <person name="Heuer A."/>
            <person name="Rast P."/>
            <person name="Oberbeckmann S."/>
            <person name="Bunk B."/>
            <person name="Jeske O."/>
            <person name="Meyerdierks A."/>
            <person name="Storesund J.E."/>
            <person name="Kallscheuer N."/>
            <person name="Luecker S."/>
            <person name="Lage O.M."/>
            <person name="Pohl T."/>
            <person name="Merkel B.J."/>
            <person name="Hornburger P."/>
            <person name="Mueller R.-W."/>
            <person name="Bruemmer F."/>
            <person name="Labrenz M."/>
            <person name="Spormann A.M."/>
            <person name="Op den Camp H."/>
            <person name="Overmann J."/>
            <person name="Amann R."/>
            <person name="Jetten M.S.M."/>
            <person name="Mascher T."/>
            <person name="Medema M.H."/>
            <person name="Devos D.P."/>
            <person name="Kaster A.-K."/>
            <person name="Ovreas L."/>
            <person name="Rohde M."/>
            <person name="Galperin M.Y."/>
            <person name="Jogler C."/>
        </authorList>
    </citation>
    <scope>NUCLEOTIDE SEQUENCE [LARGE SCALE GENOMIC DNA]</scope>
    <source>
        <strain evidence="2 3">I41</strain>
    </source>
</reference>
<dbReference type="Gene3D" id="2.170.16.10">
    <property type="entry name" value="Hedgehog/Intein (Hint) domain"/>
    <property type="match status" value="1"/>
</dbReference>
<sequence length="640" mass="70355" precursor="true">MKASFLSGSRWLAAILPLLLAGQSSGAKPQPQPAPPLAAAPDEVQLAKDKYLSPEVLAAARLTSEAIAARLSGDERRRDDLLEQALKLAPDYGPARWQHGEVMFERKWRTPEAVAARVAKDQNYVEYLHRRAPFNATTVSHEELARWCYREGLEYQERFHWVNVLSANPSHPLGRERLHVQPYAGALYAPEQIAAHELKMSAAQQKFDELRPKFLDLCRRVAAGQADEAKPALEELRQVSDLRAMTALESAVAEVNEDVADETALLLSTCVVEALGRVDHPLTTRRLLDYAIFALHPDLRALAGEELKSRPLTDFVPQLMGALTAPIQARINSFVHRGDDFTVMFDANYYQAGPLADVTSSSTHITQVVQIGGIYGPNGSDGPRTRATKVGVESNAAFRAAAARQQVRQANDDIAQRNLRIREVLSNVFEADLGQDPRAYWDSWTAYNELYMPEHPVYQLSDSSQNSYCRIMSCFAPGTIVWTQAGPRPIEHVVVGDMVLAQHPSTGELAYRSVLDRTLRPPAKMVSIDAGGETIVATLGHRFWVQGQGWVMAKQLEQNVGVNGLDGTVRVAGFESVPTTASTEAYNLVIDDFHTFFVGDARVLVHDNSCPQPTASKTPGQVAVAETLAVAATLQTAKPE</sequence>
<dbReference type="SUPFAM" id="SSF51294">
    <property type="entry name" value="Hedgehog/intein (Hint) domain"/>
    <property type="match status" value="1"/>
</dbReference>
<proteinExistence type="predicted"/>
<dbReference type="AlphaFoldDB" id="A0A517U556"/>
<dbReference type="CDD" id="cd00081">
    <property type="entry name" value="Hint"/>
    <property type="match status" value="1"/>
</dbReference>
<organism evidence="2 3">
    <name type="scientific">Lacipirellula limnantheis</name>
    <dbReference type="NCBI Taxonomy" id="2528024"/>
    <lineage>
        <taxon>Bacteria</taxon>
        <taxon>Pseudomonadati</taxon>
        <taxon>Planctomycetota</taxon>
        <taxon>Planctomycetia</taxon>
        <taxon>Pirellulales</taxon>
        <taxon>Lacipirellulaceae</taxon>
        <taxon>Lacipirellula</taxon>
    </lineage>
</organism>
<dbReference type="Pfam" id="PF07591">
    <property type="entry name" value="PT-HINT"/>
    <property type="match status" value="1"/>
</dbReference>
<dbReference type="InterPro" id="IPR036844">
    <property type="entry name" value="Hint_dom_sf"/>
</dbReference>
<dbReference type="EMBL" id="CP036339">
    <property type="protein sequence ID" value="QDT75774.1"/>
    <property type="molecule type" value="Genomic_DNA"/>
</dbReference>
<feature type="signal peptide" evidence="1">
    <location>
        <begin position="1"/>
        <end position="27"/>
    </location>
</feature>
<evidence type="ECO:0000313" key="2">
    <source>
        <dbReference type="EMBL" id="QDT75774.1"/>
    </source>
</evidence>